<sequence length="151" mass="16578">MSYNAKDLLTMSQAELDALYGKLEPGPVPDGEAEGTAIVAPGTPFNAQIAAAINLFAWQGKIFDAASMTLRNRILPFGLNAVLARMRQENSWLDGKPCIVLDYSETSMVAQHIRDEIRLLEPGLYLGKVYWSKTRLIDFALKFSVPAATTS</sequence>
<protein>
    <submittedName>
        <fullName evidence="1">Uncharacterized protein</fullName>
    </submittedName>
</protein>
<evidence type="ECO:0000313" key="2">
    <source>
        <dbReference type="Proteomes" id="UP000460715"/>
    </source>
</evidence>
<name>A0A845BDY9_9PROT</name>
<dbReference type="OrthoDB" id="119229at2"/>
<dbReference type="Proteomes" id="UP000460715">
    <property type="component" value="Unassembled WGS sequence"/>
</dbReference>
<comment type="caution">
    <text evidence="1">The sequence shown here is derived from an EMBL/GenBank/DDBJ whole genome shotgun (WGS) entry which is preliminary data.</text>
</comment>
<organism evidence="1 2">
    <name type="scientific">Teichococcus coralli</name>
    <dbReference type="NCBI Taxonomy" id="2545983"/>
    <lineage>
        <taxon>Bacteria</taxon>
        <taxon>Pseudomonadati</taxon>
        <taxon>Pseudomonadota</taxon>
        <taxon>Alphaproteobacteria</taxon>
        <taxon>Acetobacterales</taxon>
        <taxon>Roseomonadaceae</taxon>
        <taxon>Roseomonas</taxon>
    </lineage>
</organism>
<proteinExistence type="predicted"/>
<dbReference type="EMBL" id="SNVJ01000020">
    <property type="protein sequence ID" value="MXP65341.1"/>
    <property type="molecule type" value="Genomic_DNA"/>
</dbReference>
<reference evidence="1 2" key="1">
    <citation type="submission" date="2019-03" db="EMBL/GenBank/DDBJ databases">
        <title>Roseomonas sp. a novel Roseomonas species isolated from Sea whip Gorgonian.</title>
        <authorList>
            <person name="Li F."/>
            <person name="Pan X."/>
            <person name="Huang S."/>
            <person name="Li Z."/>
            <person name="Meng B."/>
        </authorList>
    </citation>
    <scope>NUCLEOTIDE SEQUENCE [LARGE SCALE GENOMIC DNA]</scope>
    <source>
        <strain evidence="1 2">M0104</strain>
    </source>
</reference>
<keyword evidence="2" id="KW-1185">Reference proteome</keyword>
<accession>A0A845BDY9</accession>
<gene>
    <name evidence="1" type="ORF">E0493_18495</name>
</gene>
<evidence type="ECO:0000313" key="1">
    <source>
        <dbReference type="EMBL" id="MXP65341.1"/>
    </source>
</evidence>
<dbReference type="AlphaFoldDB" id="A0A845BDY9"/>
<dbReference type="RefSeq" id="WP_160938751.1">
    <property type="nucleotide sequence ID" value="NZ_SNVJ01000020.1"/>
</dbReference>